<feature type="domain" description="PAC" evidence="2">
    <location>
        <begin position="343"/>
        <end position="395"/>
    </location>
</feature>
<dbReference type="eggNOG" id="COG5001">
    <property type="taxonomic scope" value="Bacteria"/>
</dbReference>
<dbReference type="SMART" id="SM00086">
    <property type="entry name" value="PAC"/>
    <property type="match status" value="2"/>
</dbReference>
<dbReference type="SUPFAM" id="SSF55073">
    <property type="entry name" value="Nucleotide cyclase"/>
    <property type="match status" value="1"/>
</dbReference>
<dbReference type="InterPro" id="IPR000700">
    <property type="entry name" value="PAS-assoc_C"/>
</dbReference>
<evidence type="ECO:0000259" key="4">
    <source>
        <dbReference type="PROSITE" id="PS50887"/>
    </source>
</evidence>
<dbReference type="Gene3D" id="3.20.20.450">
    <property type="entry name" value="EAL domain"/>
    <property type="match status" value="1"/>
</dbReference>
<dbReference type="SUPFAM" id="SSF141868">
    <property type="entry name" value="EAL domain-like"/>
    <property type="match status" value="1"/>
</dbReference>
<dbReference type="InterPro" id="IPR052155">
    <property type="entry name" value="Biofilm_reg_signaling"/>
</dbReference>
<feature type="domain" description="PAS" evidence="1">
    <location>
        <begin position="151"/>
        <end position="221"/>
    </location>
</feature>
<dbReference type="RefSeq" id="WP_011799712.1">
    <property type="nucleotide sequence ID" value="NC_008781.1"/>
</dbReference>
<evidence type="ECO:0000313" key="6">
    <source>
        <dbReference type="Proteomes" id="UP000000644"/>
    </source>
</evidence>
<dbReference type="PROSITE" id="PS50883">
    <property type="entry name" value="EAL"/>
    <property type="match status" value="1"/>
</dbReference>
<evidence type="ECO:0000259" key="1">
    <source>
        <dbReference type="PROSITE" id="PS50112"/>
    </source>
</evidence>
<dbReference type="Pfam" id="PF13426">
    <property type="entry name" value="PAS_9"/>
    <property type="match status" value="1"/>
</dbReference>
<evidence type="ECO:0000259" key="2">
    <source>
        <dbReference type="PROSITE" id="PS50113"/>
    </source>
</evidence>
<gene>
    <name evidence="5" type="ordered locus">Pnap_0281</name>
</gene>
<dbReference type="SMART" id="SM00267">
    <property type="entry name" value="GGDEF"/>
    <property type="match status" value="1"/>
</dbReference>
<dbReference type="SMART" id="SM00052">
    <property type="entry name" value="EAL"/>
    <property type="match status" value="1"/>
</dbReference>
<dbReference type="InterPro" id="IPR035919">
    <property type="entry name" value="EAL_sf"/>
</dbReference>
<dbReference type="CDD" id="cd01949">
    <property type="entry name" value="GGDEF"/>
    <property type="match status" value="1"/>
</dbReference>
<keyword evidence="6" id="KW-1185">Reference proteome</keyword>
<dbReference type="InterPro" id="IPR035965">
    <property type="entry name" value="PAS-like_dom_sf"/>
</dbReference>
<dbReference type="PROSITE" id="PS50887">
    <property type="entry name" value="GGDEF"/>
    <property type="match status" value="1"/>
</dbReference>
<dbReference type="PROSITE" id="PS50112">
    <property type="entry name" value="PAS"/>
    <property type="match status" value="2"/>
</dbReference>
<dbReference type="InterPro" id="IPR043128">
    <property type="entry name" value="Rev_trsase/Diguanyl_cyclase"/>
</dbReference>
<dbReference type="CDD" id="cd01948">
    <property type="entry name" value="EAL"/>
    <property type="match status" value="1"/>
</dbReference>
<dbReference type="Pfam" id="PF08448">
    <property type="entry name" value="PAS_4"/>
    <property type="match status" value="1"/>
</dbReference>
<dbReference type="NCBIfam" id="TIGR00254">
    <property type="entry name" value="GGDEF"/>
    <property type="match status" value="1"/>
</dbReference>
<dbReference type="Pfam" id="PF00990">
    <property type="entry name" value="GGDEF"/>
    <property type="match status" value="1"/>
</dbReference>
<dbReference type="InterPro" id="IPR000160">
    <property type="entry name" value="GGDEF_dom"/>
</dbReference>
<organism evidence="5 6">
    <name type="scientific">Polaromonas naphthalenivorans (strain CJ2)</name>
    <dbReference type="NCBI Taxonomy" id="365044"/>
    <lineage>
        <taxon>Bacteria</taxon>
        <taxon>Pseudomonadati</taxon>
        <taxon>Pseudomonadota</taxon>
        <taxon>Betaproteobacteria</taxon>
        <taxon>Burkholderiales</taxon>
        <taxon>Comamonadaceae</taxon>
        <taxon>Polaromonas</taxon>
    </lineage>
</organism>
<dbReference type="STRING" id="365044.Pnap_0281"/>
<name>A1VIX7_POLNA</name>
<accession>A1VIX7</accession>
<dbReference type="SMART" id="SM00091">
    <property type="entry name" value="PAS"/>
    <property type="match status" value="3"/>
</dbReference>
<dbReference type="InterPro" id="IPR001610">
    <property type="entry name" value="PAC"/>
</dbReference>
<dbReference type="OrthoDB" id="9813903at2"/>
<dbReference type="InterPro" id="IPR013656">
    <property type="entry name" value="PAS_4"/>
</dbReference>
<dbReference type="Gene3D" id="3.30.70.270">
    <property type="match status" value="1"/>
</dbReference>
<dbReference type="HOGENOM" id="CLU_000445_70_20_4"/>
<dbReference type="Pfam" id="PF00563">
    <property type="entry name" value="EAL"/>
    <property type="match status" value="1"/>
</dbReference>
<feature type="domain" description="PAS" evidence="1">
    <location>
        <begin position="264"/>
        <end position="323"/>
    </location>
</feature>
<dbReference type="CDD" id="cd00130">
    <property type="entry name" value="PAS"/>
    <property type="match status" value="2"/>
</dbReference>
<proteinExistence type="predicted"/>
<dbReference type="NCBIfam" id="TIGR00229">
    <property type="entry name" value="sensory_box"/>
    <property type="match status" value="2"/>
</dbReference>
<dbReference type="InterPro" id="IPR029787">
    <property type="entry name" value="Nucleotide_cyclase"/>
</dbReference>
<dbReference type="EMBL" id="CP000529">
    <property type="protein sequence ID" value="ABM35605.1"/>
    <property type="molecule type" value="Genomic_DNA"/>
</dbReference>
<reference evidence="6" key="1">
    <citation type="journal article" date="2009" name="Environ. Microbiol.">
        <title>The genome of Polaromonas naphthalenivorans strain CJ2, isolated from coal tar-contaminated sediment, reveals physiological and metabolic versatility and evolution through extensive horizontal gene transfer.</title>
        <authorList>
            <person name="Yagi J.M."/>
            <person name="Sims D."/>
            <person name="Brettin T."/>
            <person name="Bruce D."/>
            <person name="Madsen E.L."/>
        </authorList>
    </citation>
    <scope>NUCLEOTIDE SEQUENCE [LARGE SCALE GENOMIC DNA]</scope>
    <source>
        <strain evidence="6">CJ2</strain>
    </source>
</reference>
<dbReference type="KEGG" id="pna:Pnap_0281"/>
<evidence type="ECO:0000313" key="5">
    <source>
        <dbReference type="EMBL" id="ABM35605.1"/>
    </source>
</evidence>
<dbReference type="PANTHER" id="PTHR44757:SF2">
    <property type="entry name" value="BIOFILM ARCHITECTURE MAINTENANCE PROTEIN MBAA"/>
    <property type="match status" value="1"/>
</dbReference>
<sequence>MPPGFIPGRPALTGGQVPTALQQAGHRLAMTERIAHIGSWALDLPALQLLTYSSEFAAILGLPADAPLTWDELADRFAPEYRKRIAALLQQCASHGTAFDEEMQIDTPLCRKWVRMACEAVQNKRGQIKSLQGVLQDISTQKHAQQETLHLAMRLTTTLASITEAFVTLDRQCCFTYLNQKSEQLLRHTTGELLGKEIWLVLVTDKNQRLRQELQRSIATNRQLEFEDFYPGLGKWLEVRAYPFAEGLAVYFRDVSKRRKSQEQLMLLETCISRLNDIVLIAEAQSGSPKVPYIVFVNQAFEEHTGYSGHEVLGQTPRKLFGPGAVQDELQGMTKMLLRKRHARSELLIYRKNGSCFWLELEIVQVAVTADELTHWVAVGRDITQRKVNADAIHQLAFYDPLTTLPNRLMLLNRLEQVMAQSAHPRRQGALMFIDVDKLKVLNDTLGHHKGDLLLQQVAERLAGCVEDTDMVARLGGDEFVVLLENLGDDAGSAAAHARQLAEKVLEQLREPFDLGGHQHYTTSSIGVTSLNAAHGSVSEVLKQADLAMYQAKTTGRNALCFFDPEMQAAVNANAAVSSELHIALRKQEFVLHYQPQVDSQGRVNGVEALLRWHHPKRGLVMPTDFIPMAEETGLILPLGRWALATACEQLAAWAAWPQAADLSIAVNVSVRQFRHPDFVDQVMAEIRRTGIKPQHLKLELTETLLADGMDVTLARMGTLKALGVTLALDDFGMGYSSLSLLKRLPLDQLKIDKSFVAEVLTDPADAAISRTIITLAHSLNLKVVAEGVETQAQQDFLVAEGCDQFQGFLFSAPLPIEALEAYLMAQSPPLKLQTA</sequence>
<evidence type="ECO:0000259" key="3">
    <source>
        <dbReference type="PROSITE" id="PS50883"/>
    </source>
</evidence>
<dbReference type="PANTHER" id="PTHR44757">
    <property type="entry name" value="DIGUANYLATE CYCLASE DGCP"/>
    <property type="match status" value="1"/>
</dbReference>
<dbReference type="SUPFAM" id="SSF55785">
    <property type="entry name" value="PYP-like sensor domain (PAS domain)"/>
    <property type="match status" value="3"/>
</dbReference>
<dbReference type="Gene3D" id="3.30.450.20">
    <property type="entry name" value="PAS domain"/>
    <property type="match status" value="3"/>
</dbReference>
<dbReference type="InterPro" id="IPR001633">
    <property type="entry name" value="EAL_dom"/>
</dbReference>
<feature type="domain" description="GGDEF" evidence="4">
    <location>
        <begin position="427"/>
        <end position="565"/>
    </location>
</feature>
<protein>
    <submittedName>
        <fullName evidence="5">Diguanylate cyclase/phosphodiesterase with PAS/PAC and GAF sensor(S)</fullName>
    </submittedName>
</protein>
<dbReference type="FunFam" id="3.20.20.450:FF:000001">
    <property type="entry name" value="Cyclic di-GMP phosphodiesterase yahA"/>
    <property type="match status" value="1"/>
</dbReference>
<dbReference type="InterPro" id="IPR000014">
    <property type="entry name" value="PAS"/>
</dbReference>
<dbReference type="AlphaFoldDB" id="A1VIX7"/>
<dbReference type="PROSITE" id="PS50113">
    <property type="entry name" value="PAC"/>
    <property type="match status" value="1"/>
</dbReference>
<dbReference type="Proteomes" id="UP000000644">
    <property type="component" value="Chromosome"/>
</dbReference>
<feature type="domain" description="EAL" evidence="3">
    <location>
        <begin position="574"/>
        <end position="828"/>
    </location>
</feature>